<dbReference type="Proteomes" id="UP000324758">
    <property type="component" value="Unassembled WGS sequence"/>
</dbReference>
<comment type="caution">
    <text evidence="1">The sequence shown here is derived from an EMBL/GenBank/DDBJ whole genome shotgun (WGS) entry which is preliminary data.</text>
</comment>
<protein>
    <submittedName>
        <fullName evidence="1">Uncharacterized protein</fullName>
    </submittedName>
</protein>
<dbReference type="RefSeq" id="WP_148778603.1">
    <property type="nucleotide sequence ID" value="NZ_VSSS01000090.1"/>
</dbReference>
<name>A0A5D3K9W9_9BRAD</name>
<reference evidence="1 2" key="1">
    <citation type="submission" date="2019-08" db="EMBL/GenBank/DDBJ databases">
        <title>Bradyrhizobium hipponensis sp. nov., a rhizobium isolated from a Lupinus angustifolius root nodule in Tunisia.</title>
        <authorList>
            <person name="Off K."/>
            <person name="Rejili M."/>
            <person name="Mars M."/>
            <person name="Brachmann A."/>
            <person name="Marin M."/>
        </authorList>
    </citation>
    <scope>NUCLEOTIDE SEQUENCE [LARGE SCALE GENOMIC DNA]</scope>
    <source>
        <strain evidence="1 2">CTAW71</strain>
    </source>
</reference>
<accession>A0A5D3K9W9</accession>
<dbReference type="AlphaFoldDB" id="A0A5D3K9W9"/>
<gene>
    <name evidence="1" type="ORF">FXB40_44685</name>
</gene>
<proteinExistence type="predicted"/>
<dbReference type="EMBL" id="VSSS01000090">
    <property type="protein sequence ID" value="TYL84501.1"/>
    <property type="molecule type" value="Genomic_DNA"/>
</dbReference>
<evidence type="ECO:0000313" key="2">
    <source>
        <dbReference type="Proteomes" id="UP000324758"/>
    </source>
</evidence>
<dbReference type="OrthoDB" id="8244690at2"/>
<evidence type="ECO:0000313" key="1">
    <source>
        <dbReference type="EMBL" id="TYL84501.1"/>
    </source>
</evidence>
<keyword evidence="2" id="KW-1185">Reference proteome</keyword>
<organism evidence="1 2">
    <name type="scientific">Bradyrhizobium rifense</name>
    <dbReference type="NCBI Taxonomy" id="515499"/>
    <lineage>
        <taxon>Bacteria</taxon>
        <taxon>Pseudomonadati</taxon>
        <taxon>Pseudomonadota</taxon>
        <taxon>Alphaproteobacteria</taxon>
        <taxon>Hyphomicrobiales</taxon>
        <taxon>Nitrobacteraceae</taxon>
        <taxon>Bradyrhizobium</taxon>
    </lineage>
</organism>
<sequence>MSSLEQAKLRQIAIVSRALARQDGIDYRQTSRDERHQYRREAIITLLGNWTLDDIRLADGIIAKCRNG</sequence>